<keyword evidence="4" id="KW-0121">Carboxypeptidase</keyword>
<dbReference type="PANTHER" id="PTHR45737">
    <property type="entry name" value="VON WILLEBRAND FACTOR A DOMAIN-CONTAINING PROTEIN 5A"/>
    <property type="match status" value="1"/>
</dbReference>
<keyword evidence="1" id="KW-0175">Coiled coil</keyword>
<dbReference type="InterPro" id="IPR036465">
    <property type="entry name" value="vWFA_dom_sf"/>
</dbReference>
<dbReference type="KEGG" id="fbm:MQE35_08710"/>
<evidence type="ECO:0000259" key="3">
    <source>
        <dbReference type="PROSITE" id="PS51468"/>
    </source>
</evidence>
<dbReference type="Gene3D" id="1.25.40.10">
    <property type="entry name" value="Tetratricopeptide repeat domain"/>
    <property type="match status" value="1"/>
</dbReference>
<keyword evidence="5" id="KW-1185">Reference proteome</keyword>
<dbReference type="InterPro" id="IPR008969">
    <property type="entry name" value="CarboxyPept-like_regulatory"/>
</dbReference>
<proteinExistence type="predicted"/>
<evidence type="ECO:0000313" key="5">
    <source>
        <dbReference type="Proteomes" id="UP000831290"/>
    </source>
</evidence>
<dbReference type="PROSITE" id="PS51468">
    <property type="entry name" value="VIT"/>
    <property type="match status" value="1"/>
</dbReference>
<dbReference type="Pfam" id="PF09906">
    <property type="entry name" value="DUF2135"/>
    <property type="match status" value="1"/>
</dbReference>
<dbReference type="InterPro" id="IPR011990">
    <property type="entry name" value="TPR-like_helical_dom_sf"/>
</dbReference>
<dbReference type="EMBL" id="CP094358">
    <property type="protein sequence ID" value="UOB19365.1"/>
    <property type="molecule type" value="Genomic_DNA"/>
</dbReference>
<keyword evidence="4" id="KW-0645">Protease</keyword>
<dbReference type="PANTHER" id="PTHR45737:SF6">
    <property type="entry name" value="VON WILLEBRAND FACTOR A DOMAIN-CONTAINING PROTEIN 5A"/>
    <property type="match status" value="1"/>
</dbReference>
<feature type="compositionally biased region" description="Polar residues" evidence="2">
    <location>
        <begin position="590"/>
        <end position="603"/>
    </location>
</feature>
<dbReference type="GO" id="GO:0004180">
    <property type="term" value="F:carboxypeptidase activity"/>
    <property type="evidence" value="ECO:0007669"/>
    <property type="project" value="UniProtKB-KW"/>
</dbReference>
<dbReference type="Gene3D" id="2.60.120.380">
    <property type="match status" value="1"/>
</dbReference>
<evidence type="ECO:0000256" key="2">
    <source>
        <dbReference type="SAM" id="MobiDB-lite"/>
    </source>
</evidence>
<dbReference type="Pfam" id="PF13715">
    <property type="entry name" value="CarbopepD_reg_2"/>
    <property type="match status" value="1"/>
</dbReference>
<dbReference type="InterPro" id="IPR013694">
    <property type="entry name" value="VIT"/>
</dbReference>
<organism evidence="4 5">
    <name type="scientific">Abyssalbus ytuae</name>
    <dbReference type="NCBI Taxonomy" id="2926907"/>
    <lineage>
        <taxon>Bacteria</taxon>
        <taxon>Pseudomonadati</taxon>
        <taxon>Bacteroidota</taxon>
        <taxon>Flavobacteriia</taxon>
        <taxon>Flavobacteriales</taxon>
        <taxon>Flavobacteriaceae</taxon>
        <taxon>Abyssalbus</taxon>
    </lineage>
</organism>
<dbReference type="Proteomes" id="UP000831290">
    <property type="component" value="Chromosome"/>
</dbReference>
<evidence type="ECO:0000256" key="1">
    <source>
        <dbReference type="SAM" id="Coils"/>
    </source>
</evidence>
<protein>
    <submittedName>
        <fullName evidence="4">Carboxypeptidase-like regulatory domain-containing protein</fullName>
    </submittedName>
</protein>
<dbReference type="Gene3D" id="3.40.50.410">
    <property type="entry name" value="von Willebrand factor, type A domain"/>
    <property type="match status" value="1"/>
</dbReference>
<accession>A0A9E6ZRS3</accession>
<feature type="domain" description="VIT" evidence="3">
    <location>
        <begin position="19"/>
        <end position="147"/>
    </location>
</feature>
<sequence>MKKIILFFFIALNTANFFSQETPKVVLKDSTSLRLTHLKIKVEITGNFATTTYDMKFFNEPDRTLEGELVFPLGEGQTVSKFAMDINGKLRDAVVVEKELARVAFESTVRQNIDPALLEKVQGNNYKARVYPILPHSYKHIVITYEQELFTTGNFQTYELPLGFNEKLDEFSVQMVVNGEEHLPIIKGKDHKNFFFTKKDNYFSAEVAKQNFVPINPITVQIPNPVNTQTIITYNDYFYLHQALKPGSRLKTKPRKITLLWDTSSSLKHRNLEEELKLLGNYFRYLQNVQVQFIAFSNAIHKNEIMEVSKGEWKEIEQLIRNTVYDGGTSLDLFKELKIKSDETLLFTDGLDNLGSFTSYNNSALYTINSTVSANHENLKNIANRSGGNYINLVRLNYTDALRILKQETYRFLGIEQNDKITEVYPGKNTNVTTDFSLAGRFSGKTSINLLFGYQGKVTERITVAVKNTLETKQAKRLWAKKKLQFLNEDKKNNKEAIINHALQYHLISDYTSMLILDRVEDYVRYRIEPPLEFMEEYKEQLEEIADNKADREADLNERKEWLYEDYANIREWYNTKFPKKEAKKEKKVQTSNVNSTEPQTENIEPPQDNVETASQRTNPITETRVVVTDSTKRIIRGIIVDNEGQPLSGVNVLVSGTTTGTLTDFDGNFEINATGNDELVFSYIGFGTKSQVVGNSNTMNVSLEEDTQHLDEVVIVGYEVTKQASITGSVTSIVHESLAGRVSGIQVTGAAGSASSVSLKETTPLYIIDGVISKENPLEKFTSEEIENIQVYNAENGTKLYGSQASGGLMIITTKKGKETHREAIDELEEKIADRIELKSWNPETPYIKILQQAKTTGEAYKKYLEIKDEYSNSPSFYLDVADFFDRKKSSQLAITILTNLMETELDNYELMKALAYKLEYFKQYNLAVIVYNKVLELRPEEPQSYRDLALAYEQAGEYQKSFDLLYKIYSCQLLEKDEDERFYGIEHIAFVELTRLVSKYGNKLKLNKTQKEEFTEMPVDVRVVIDWNHNDTDIDLWVIDPEEEKAYYSNPETKIGGRMSEDLTEGYGPEEFMLKNAIKGNYKVMVDYYSDNVQKISGPTILKVTMFTNYGRSTETKKTITVRLDKEEDEIEVGNFKI</sequence>
<dbReference type="SUPFAM" id="SSF53300">
    <property type="entry name" value="vWA-like"/>
    <property type="match status" value="1"/>
</dbReference>
<keyword evidence="4" id="KW-0378">Hydrolase</keyword>
<reference evidence="4" key="1">
    <citation type="submission" date="2022-03" db="EMBL/GenBank/DDBJ databases">
        <title>Description of Abyssus ytuae gen. nov., sp. nov., a novel member of the family Flavobacteriaceae isolated from the sediment of Mariana Trench.</title>
        <authorList>
            <person name="Zhang J."/>
            <person name="Xu X."/>
        </authorList>
    </citation>
    <scope>NUCLEOTIDE SEQUENCE</scope>
    <source>
        <strain evidence="4">MT3330</strain>
    </source>
</reference>
<dbReference type="InterPro" id="IPR037066">
    <property type="entry name" value="Plug_dom_sf"/>
</dbReference>
<dbReference type="SMART" id="SM00609">
    <property type="entry name" value="VIT"/>
    <property type="match status" value="1"/>
</dbReference>
<name>A0A9E6ZRS3_9FLAO</name>
<feature type="region of interest" description="Disordered" evidence="2">
    <location>
        <begin position="582"/>
        <end position="615"/>
    </location>
</feature>
<dbReference type="Gene3D" id="2.170.130.10">
    <property type="entry name" value="TonB-dependent receptor, plug domain"/>
    <property type="match status" value="1"/>
</dbReference>
<dbReference type="InterPro" id="IPR019220">
    <property type="entry name" value="DUF2135"/>
</dbReference>
<dbReference type="SUPFAM" id="SSF56935">
    <property type="entry name" value="Porins"/>
    <property type="match status" value="1"/>
</dbReference>
<dbReference type="RefSeq" id="WP_255845981.1">
    <property type="nucleotide sequence ID" value="NZ_CP094358.1"/>
</dbReference>
<dbReference type="Gene3D" id="2.60.40.1120">
    <property type="entry name" value="Carboxypeptidase-like, regulatory domain"/>
    <property type="match status" value="1"/>
</dbReference>
<evidence type="ECO:0000313" key="4">
    <source>
        <dbReference type="EMBL" id="UOB19365.1"/>
    </source>
</evidence>
<dbReference type="SUPFAM" id="SSF49464">
    <property type="entry name" value="Carboxypeptidase regulatory domain-like"/>
    <property type="match status" value="1"/>
</dbReference>
<gene>
    <name evidence="4" type="ORF">MQE35_08710</name>
</gene>
<dbReference type="AlphaFoldDB" id="A0A9E6ZRS3"/>
<feature type="coiled-coil region" evidence="1">
    <location>
        <begin position="532"/>
        <end position="559"/>
    </location>
</feature>
<dbReference type="Pfam" id="PF08487">
    <property type="entry name" value="VIT"/>
    <property type="match status" value="1"/>
</dbReference>
<dbReference type="SUPFAM" id="SSF48452">
    <property type="entry name" value="TPR-like"/>
    <property type="match status" value="1"/>
</dbReference>